<evidence type="ECO:0000313" key="2">
    <source>
        <dbReference type="Proteomes" id="UP000886520"/>
    </source>
</evidence>
<organism evidence="1 2">
    <name type="scientific">Adiantum capillus-veneris</name>
    <name type="common">Maidenhair fern</name>
    <dbReference type="NCBI Taxonomy" id="13818"/>
    <lineage>
        <taxon>Eukaryota</taxon>
        <taxon>Viridiplantae</taxon>
        <taxon>Streptophyta</taxon>
        <taxon>Embryophyta</taxon>
        <taxon>Tracheophyta</taxon>
        <taxon>Polypodiopsida</taxon>
        <taxon>Polypodiidae</taxon>
        <taxon>Polypodiales</taxon>
        <taxon>Pteridineae</taxon>
        <taxon>Pteridaceae</taxon>
        <taxon>Vittarioideae</taxon>
        <taxon>Adiantum</taxon>
    </lineage>
</organism>
<dbReference type="AlphaFoldDB" id="A0A9D4Z9C7"/>
<sequence>MFPRSIGTCSPSRLTSHLPSFLVHFCKFGHLRGDNGQRQYARSPTQFRLRARGGRDKKEARRRRVYCSGKATLCDFKREQGQAAS</sequence>
<name>A0A9D4Z9C7_ADICA</name>
<dbReference type="EMBL" id="JABFUD020000018">
    <property type="protein sequence ID" value="KAI5066474.1"/>
    <property type="molecule type" value="Genomic_DNA"/>
</dbReference>
<accession>A0A9D4Z9C7</accession>
<protein>
    <submittedName>
        <fullName evidence="1">Uncharacterized protein</fullName>
    </submittedName>
</protein>
<proteinExistence type="predicted"/>
<dbReference type="Proteomes" id="UP000886520">
    <property type="component" value="Chromosome 18"/>
</dbReference>
<comment type="caution">
    <text evidence="1">The sequence shown here is derived from an EMBL/GenBank/DDBJ whole genome shotgun (WGS) entry which is preliminary data.</text>
</comment>
<evidence type="ECO:0000313" key="1">
    <source>
        <dbReference type="EMBL" id="KAI5066474.1"/>
    </source>
</evidence>
<gene>
    <name evidence="1" type="ORF">GOP47_0019098</name>
</gene>
<keyword evidence="2" id="KW-1185">Reference proteome</keyword>
<reference evidence="1" key="1">
    <citation type="submission" date="2021-01" db="EMBL/GenBank/DDBJ databases">
        <title>Adiantum capillus-veneris genome.</title>
        <authorList>
            <person name="Fang Y."/>
            <person name="Liao Q."/>
        </authorList>
    </citation>
    <scope>NUCLEOTIDE SEQUENCE</scope>
    <source>
        <strain evidence="1">H3</strain>
        <tissue evidence="1">Leaf</tissue>
    </source>
</reference>